<evidence type="ECO:0000313" key="2">
    <source>
        <dbReference type="Proteomes" id="UP000229030"/>
    </source>
</evidence>
<organism evidence="1 2">
    <name type="scientific">bacterium (Candidatus Gribaldobacteria) CG02_land_8_20_14_3_00_41_15</name>
    <dbReference type="NCBI Taxonomy" id="2014270"/>
    <lineage>
        <taxon>Bacteria</taxon>
        <taxon>Candidatus Gribaldobacteria</taxon>
    </lineage>
</organism>
<protein>
    <recommendedName>
        <fullName evidence="3">DUF3800 domain-containing protein</fullName>
    </recommendedName>
</protein>
<dbReference type="EMBL" id="PETV01000024">
    <property type="protein sequence ID" value="PIV47274.1"/>
    <property type="molecule type" value="Genomic_DNA"/>
</dbReference>
<sequence>MLKIIKKFWMDESGDCGFKFASGSSKFFALVAVYITTLGDDDSKVVDEAIKELKIQHNLIKNFEFKFSHCKEKLRKEFFQAIVRLPIEYKAIIVEKLKINSPIFRHQPRQLYCETARMLFYDNNPPLESAVLLIDEAVAKIHHKEFNEMVAKLFLLQFYLFGCVIVRLRKMLFAVAGLRPQNILLVFLASLENLKFRYEIVLQPSQLGFEKLFE</sequence>
<evidence type="ECO:0000313" key="1">
    <source>
        <dbReference type="EMBL" id="PIV47274.1"/>
    </source>
</evidence>
<gene>
    <name evidence="1" type="ORF">COS21_00810</name>
</gene>
<proteinExistence type="predicted"/>
<name>A0A2M7DEI5_9BACT</name>
<accession>A0A2M7DEI5</accession>
<reference evidence="2" key="1">
    <citation type="submission" date="2017-09" db="EMBL/GenBank/DDBJ databases">
        <title>Depth-based differentiation of microbial function through sediment-hosted aquifers and enrichment of novel symbionts in the deep terrestrial subsurface.</title>
        <authorList>
            <person name="Probst A.J."/>
            <person name="Ladd B."/>
            <person name="Jarett J.K."/>
            <person name="Geller-Mcgrath D.E."/>
            <person name="Sieber C.M.K."/>
            <person name="Emerson J.B."/>
            <person name="Anantharaman K."/>
            <person name="Thomas B.C."/>
            <person name="Malmstrom R."/>
            <person name="Stieglmeier M."/>
            <person name="Klingl A."/>
            <person name="Woyke T."/>
            <person name="Ryan C.M."/>
            <person name="Banfield J.F."/>
        </authorList>
    </citation>
    <scope>NUCLEOTIDE SEQUENCE [LARGE SCALE GENOMIC DNA]</scope>
</reference>
<comment type="caution">
    <text evidence="1">The sequence shown here is derived from an EMBL/GenBank/DDBJ whole genome shotgun (WGS) entry which is preliminary data.</text>
</comment>
<dbReference type="Proteomes" id="UP000229030">
    <property type="component" value="Unassembled WGS sequence"/>
</dbReference>
<evidence type="ECO:0008006" key="3">
    <source>
        <dbReference type="Google" id="ProtNLM"/>
    </source>
</evidence>
<dbReference type="AlphaFoldDB" id="A0A2M7DEI5"/>